<protein>
    <recommendedName>
        <fullName evidence="1">OLD protein-like TOPRIM domain-containing protein</fullName>
    </recommendedName>
</protein>
<evidence type="ECO:0000313" key="3">
    <source>
        <dbReference type="Proteomes" id="UP000095143"/>
    </source>
</evidence>
<sequence>MTTTIEDIIYDEMIDSFCAEEIMKKAAKAQCIYIFVEGDSEEAIFQTLLEECGLDFEKHGVVVANYNGIGNLRSSIRLLRKTLSHDRPIIVTYDDDRPGKREAQHIDDELITLFKIPQAPVVKYPNGSMGGSLEEAFPPELFVESSFKCDVILNSNQSLRENFSTIFNAREPWFSQLANFVEARGVKAGSINKIRLAEHMAESCDPIPETFRELAKVALSLREQHPVKSPNDVDLDFLNDR</sequence>
<dbReference type="OrthoDB" id="6636183at2"/>
<dbReference type="Proteomes" id="UP000095143">
    <property type="component" value="Unassembled WGS sequence"/>
</dbReference>
<reference evidence="2 3" key="1">
    <citation type="submission" date="2016-08" db="EMBL/GenBank/DDBJ databases">
        <title>Whole genome sequence of Pseudomonas graminis strain UASWS1507, a potential biological control agent for agriculture.</title>
        <authorList>
            <person name="Crovadore J."/>
            <person name="Calmin G."/>
            <person name="Chablais R."/>
            <person name="Cochard B."/>
            <person name="Lefort F."/>
        </authorList>
    </citation>
    <scope>NUCLEOTIDE SEQUENCE [LARGE SCALE GENOMIC DNA]</scope>
    <source>
        <strain evidence="2 3">UASWS1507</strain>
    </source>
</reference>
<evidence type="ECO:0000313" key="2">
    <source>
        <dbReference type="EMBL" id="OCX11504.1"/>
    </source>
</evidence>
<dbReference type="InterPro" id="IPR034139">
    <property type="entry name" value="TOPRIM_OLD"/>
</dbReference>
<comment type="caution">
    <text evidence="2">The sequence shown here is derived from an EMBL/GenBank/DDBJ whole genome shotgun (WGS) entry which is preliminary data.</text>
</comment>
<feature type="domain" description="OLD protein-like TOPRIM" evidence="1">
    <location>
        <begin position="34"/>
        <end position="96"/>
    </location>
</feature>
<proteinExistence type="predicted"/>
<dbReference type="Pfam" id="PF20469">
    <property type="entry name" value="OLD-like_TOPRIM"/>
    <property type="match status" value="1"/>
</dbReference>
<gene>
    <name evidence="2" type="ORF">BBI10_25330</name>
</gene>
<organism evidence="2 3">
    <name type="scientific">Pseudomonas graminis</name>
    <dbReference type="NCBI Taxonomy" id="158627"/>
    <lineage>
        <taxon>Bacteria</taxon>
        <taxon>Pseudomonadati</taxon>
        <taxon>Pseudomonadota</taxon>
        <taxon>Gammaproteobacteria</taxon>
        <taxon>Pseudomonadales</taxon>
        <taxon>Pseudomonadaceae</taxon>
        <taxon>Pseudomonas</taxon>
    </lineage>
</organism>
<accession>A0A1C2D9U1</accession>
<name>A0A1C2D9U1_9PSED</name>
<dbReference type="RefSeq" id="WP_065992837.1">
    <property type="nucleotide sequence ID" value="NZ_MDEN01000069.1"/>
</dbReference>
<dbReference type="AlphaFoldDB" id="A0A1C2D9U1"/>
<dbReference type="EMBL" id="MDEN01000069">
    <property type="protein sequence ID" value="OCX11504.1"/>
    <property type="molecule type" value="Genomic_DNA"/>
</dbReference>
<evidence type="ECO:0000259" key="1">
    <source>
        <dbReference type="Pfam" id="PF20469"/>
    </source>
</evidence>